<dbReference type="GO" id="GO:0004180">
    <property type="term" value="F:carboxypeptidase activity"/>
    <property type="evidence" value="ECO:0007669"/>
    <property type="project" value="UniProtKB-KW"/>
</dbReference>
<proteinExistence type="predicted"/>
<dbReference type="Proteomes" id="UP001597357">
    <property type="component" value="Unassembled WGS sequence"/>
</dbReference>
<dbReference type="Pfam" id="PF00246">
    <property type="entry name" value="Peptidase_M14"/>
    <property type="match status" value="1"/>
</dbReference>
<keyword evidence="2" id="KW-0378">Hydrolase</keyword>
<dbReference type="RefSeq" id="WP_379044315.1">
    <property type="nucleotide sequence ID" value="NZ_JBHULZ010000023.1"/>
</dbReference>
<keyword evidence="3" id="KW-1185">Reference proteome</keyword>
<keyword evidence="2" id="KW-0645">Protease</keyword>
<dbReference type="EMBL" id="JBHULZ010000023">
    <property type="protein sequence ID" value="MFD2697091.1"/>
    <property type="molecule type" value="Genomic_DNA"/>
</dbReference>
<organism evidence="2 3">
    <name type="scientific">Mesonia sediminis</name>
    <dbReference type="NCBI Taxonomy" id="1703946"/>
    <lineage>
        <taxon>Bacteria</taxon>
        <taxon>Pseudomonadati</taxon>
        <taxon>Bacteroidota</taxon>
        <taxon>Flavobacteriia</taxon>
        <taxon>Flavobacteriales</taxon>
        <taxon>Flavobacteriaceae</taxon>
        <taxon>Mesonia</taxon>
    </lineage>
</organism>
<reference evidence="3" key="1">
    <citation type="journal article" date="2019" name="Int. J. Syst. Evol. Microbiol.">
        <title>The Global Catalogue of Microorganisms (GCM) 10K type strain sequencing project: providing services to taxonomists for standard genome sequencing and annotation.</title>
        <authorList>
            <consortium name="The Broad Institute Genomics Platform"/>
            <consortium name="The Broad Institute Genome Sequencing Center for Infectious Disease"/>
            <person name="Wu L."/>
            <person name="Ma J."/>
        </authorList>
    </citation>
    <scope>NUCLEOTIDE SEQUENCE [LARGE SCALE GENOMIC DNA]</scope>
    <source>
        <strain evidence="3">KCTC 42255</strain>
    </source>
</reference>
<dbReference type="InterPro" id="IPR000834">
    <property type="entry name" value="Peptidase_M14"/>
</dbReference>
<dbReference type="Gene3D" id="3.40.630.10">
    <property type="entry name" value="Zn peptidases"/>
    <property type="match status" value="1"/>
</dbReference>
<evidence type="ECO:0000313" key="3">
    <source>
        <dbReference type="Proteomes" id="UP001597357"/>
    </source>
</evidence>
<accession>A0ABW5SB87</accession>
<comment type="caution">
    <text evidence="2">The sequence shown here is derived from an EMBL/GenBank/DDBJ whole genome shotgun (WGS) entry which is preliminary data.</text>
</comment>
<keyword evidence="2" id="KW-0121">Carboxypeptidase</keyword>
<evidence type="ECO:0000313" key="2">
    <source>
        <dbReference type="EMBL" id="MFD2697091.1"/>
    </source>
</evidence>
<protein>
    <submittedName>
        <fullName evidence="2">M14 family zinc carboxypeptidase</fullName>
    </submittedName>
</protein>
<evidence type="ECO:0000259" key="1">
    <source>
        <dbReference type="Pfam" id="PF00246"/>
    </source>
</evidence>
<name>A0ABW5SB87_9FLAO</name>
<feature type="domain" description="Peptidase M14" evidence="1">
    <location>
        <begin position="26"/>
        <end position="122"/>
    </location>
</feature>
<gene>
    <name evidence="2" type="ORF">ACFSQ0_03730</name>
</gene>
<sequence>MSLEHYNQIKGRYLSYSNICGYLQSLPSEFNVSVIGHSEKNEKIFKVAFGNGPTKILMWSQMHGNESTTTKAVFDLIEKIRKEATTIFFENLCIHIIPVLNPDGLKAYTRVNANQVDLNRDAQQLSQVESQILKDTYTSISPNFCFNLHDQRTIFGTEGFNKPATLSFLAPAFNEAREVNSQRLKAMQIIAGIYKELSEDLPGGIGRYDDTFNLDCIGDTLMYKGIPTVLFEAGHFPNDYARELTRGFVFSALWKGLSLINDNSFKNFTEKNYFAIPKNEKQFFDLVIENLELQSESYKIGIQYEERLMDREIHFIPIIAEIGLKLSRKGLKVICAKQLKLSVLDEKLLKVGEELKYLNGTSGLFSLNLT</sequence>
<dbReference type="SUPFAM" id="SSF53187">
    <property type="entry name" value="Zn-dependent exopeptidases"/>
    <property type="match status" value="1"/>
</dbReference>